<evidence type="ECO:0000256" key="4">
    <source>
        <dbReference type="PROSITE-ProRule" id="PRU00335"/>
    </source>
</evidence>
<evidence type="ECO:0000256" key="3">
    <source>
        <dbReference type="ARBA" id="ARBA00023163"/>
    </source>
</evidence>
<feature type="domain" description="HTH tetR-type" evidence="6">
    <location>
        <begin position="8"/>
        <end position="68"/>
    </location>
</feature>
<evidence type="ECO:0000313" key="7">
    <source>
        <dbReference type="EMBL" id="GAA1181381.1"/>
    </source>
</evidence>
<protein>
    <submittedName>
        <fullName evidence="7">ScbR family autoregulator-binding transcription factor</fullName>
    </submittedName>
</protein>
<comment type="caution">
    <text evidence="7">The sequence shown here is derived from an EMBL/GenBank/DDBJ whole genome shotgun (WGS) entry which is preliminary data.</text>
</comment>
<evidence type="ECO:0000313" key="8">
    <source>
        <dbReference type="Proteomes" id="UP001501371"/>
    </source>
</evidence>
<dbReference type="InterPro" id="IPR036271">
    <property type="entry name" value="Tet_transcr_reg_TetR-rel_C_sf"/>
</dbReference>
<feature type="DNA-binding region" description="H-T-H motif" evidence="4">
    <location>
        <begin position="31"/>
        <end position="50"/>
    </location>
</feature>
<dbReference type="EMBL" id="BAAAKV010000039">
    <property type="protein sequence ID" value="GAA1181381.1"/>
    <property type="molecule type" value="Genomic_DNA"/>
</dbReference>
<dbReference type="InterPro" id="IPR047923">
    <property type="entry name" value="ArpA-like"/>
</dbReference>
<organism evidence="7 8">
    <name type="scientific">Streptomyces hebeiensis</name>
    <dbReference type="NCBI Taxonomy" id="229486"/>
    <lineage>
        <taxon>Bacteria</taxon>
        <taxon>Bacillati</taxon>
        <taxon>Actinomycetota</taxon>
        <taxon>Actinomycetes</taxon>
        <taxon>Kitasatosporales</taxon>
        <taxon>Streptomycetaceae</taxon>
        <taxon>Streptomyces</taxon>
    </lineage>
</organism>
<dbReference type="Gene3D" id="1.10.357.10">
    <property type="entry name" value="Tetracycline Repressor, domain 2"/>
    <property type="match status" value="1"/>
</dbReference>
<evidence type="ECO:0000259" key="6">
    <source>
        <dbReference type="PROSITE" id="PS50977"/>
    </source>
</evidence>
<evidence type="ECO:0000256" key="5">
    <source>
        <dbReference type="SAM" id="MobiDB-lite"/>
    </source>
</evidence>
<evidence type="ECO:0000256" key="1">
    <source>
        <dbReference type="ARBA" id="ARBA00023015"/>
    </source>
</evidence>
<dbReference type="Pfam" id="PF00440">
    <property type="entry name" value="TetR_N"/>
    <property type="match status" value="1"/>
</dbReference>
<dbReference type="SUPFAM" id="SSF46689">
    <property type="entry name" value="Homeodomain-like"/>
    <property type="match status" value="1"/>
</dbReference>
<proteinExistence type="predicted"/>
<feature type="region of interest" description="Disordered" evidence="5">
    <location>
        <begin position="216"/>
        <end position="244"/>
    </location>
</feature>
<reference evidence="7 8" key="1">
    <citation type="journal article" date="2019" name="Int. J. Syst. Evol. Microbiol.">
        <title>The Global Catalogue of Microorganisms (GCM) 10K type strain sequencing project: providing services to taxonomists for standard genome sequencing and annotation.</title>
        <authorList>
            <consortium name="The Broad Institute Genomics Platform"/>
            <consortium name="The Broad Institute Genome Sequencing Center for Infectious Disease"/>
            <person name="Wu L."/>
            <person name="Ma J."/>
        </authorList>
    </citation>
    <scope>NUCLEOTIDE SEQUENCE [LARGE SCALE GENOMIC DNA]</scope>
    <source>
        <strain evidence="7 8">JCM 12696</strain>
    </source>
</reference>
<dbReference type="NCBIfam" id="NF041196">
    <property type="entry name" value="ScbR_bind_reg"/>
    <property type="match status" value="1"/>
</dbReference>
<dbReference type="Proteomes" id="UP001501371">
    <property type="component" value="Unassembled WGS sequence"/>
</dbReference>
<sequence>MVRQERAIRTRRAILEAAAAVFDEKGYEAAKLTDILDRVGMTKGALYFHFANKEALAAAVLEAQVRETPVPAPQAYKVQEYVDTGLIYTHLLATDPLLRASARLSLERVHGLNRSYPYIDWVERNTKLLSEAKGRGELLLHIDPAETARITVGAYGGMNAMVAALTPRLNLEREILALYRHLLSGIAVPAVLMELDVRPGRGERVLADAVRLSSADDGRGCRSGATVRGEPGTARSGGRQGRAG</sequence>
<gene>
    <name evidence="7" type="ORF">GCM10009654_43190</name>
</gene>
<dbReference type="PROSITE" id="PS50977">
    <property type="entry name" value="HTH_TETR_2"/>
    <property type="match status" value="1"/>
</dbReference>
<keyword evidence="8" id="KW-1185">Reference proteome</keyword>
<dbReference type="SUPFAM" id="SSF48498">
    <property type="entry name" value="Tetracyclin repressor-like, C-terminal domain"/>
    <property type="match status" value="1"/>
</dbReference>
<accession>A0ABN1UYD1</accession>
<dbReference type="PRINTS" id="PR00455">
    <property type="entry name" value="HTHTETR"/>
</dbReference>
<keyword evidence="3" id="KW-0804">Transcription</keyword>
<dbReference type="PANTHER" id="PTHR30055:SF234">
    <property type="entry name" value="HTH-TYPE TRANSCRIPTIONAL REGULATOR BETI"/>
    <property type="match status" value="1"/>
</dbReference>
<name>A0ABN1UYD1_9ACTN</name>
<dbReference type="PANTHER" id="PTHR30055">
    <property type="entry name" value="HTH-TYPE TRANSCRIPTIONAL REGULATOR RUTR"/>
    <property type="match status" value="1"/>
</dbReference>
<dbReference type="InterPro" id="IPR009057">
    <property type="entry name" value="Homeodomain-like_sf"/>
</dbReference>
<dbReference type="InterPro" id="IPR050109">
    <property type="entry name" value="HTH-type_TetR-like_transc_reg"/>
</dbReference>
<keyword evidence="1" id="KW-0805">Transcription regulation</keyword>
<dbReference type="InterPro" id="IPR001647">
    <property type="entry name" value="HTH_TetR"/>
</dbReference>
<evidence type="ECO:0000256" key="2">
    <source>
        <dbReference type="ARBA" id="ARBA00023125"/>
    </source>
</evidence>
<keyword evidence="2 4" id="KW-0238">DNA-binding</keyword>